<dbReference type="SMART" id="SM00363">
    <property type="entry name" value="S4"/>
    <property type="match status" value="1"/>
</dbReference>
<dbReference type="Gene3D" id="3.10.290.10">
    <property type="entry name" value="RNA-binding S4 domain"/>
    <property type="match status" value="1"/>
</dbReference>
<dbReference type="Pfam" id="PF01479">
    <property type="entry name" value="S4"/>
    <property type="match status" value="1"/>
</dbReference>
<dbReference type="OrthoDB" id="9797176at2"/>
<dbReference type="InterPro" id="IPR002942">
    <property type="entry name" value="S4_RNA-bd"/>
</dbReference>
<dbReference type="AlphaFoldDB" id="A0A3N5CSP4"/>
<dbReference type="PROSITE" id="PS50889">
    <property type="entry name" value="S4"/>
    <property type="match status" value="1"/>
</dbReference>
<name>A0A3N5CSP4_9SPHN</name>
<accession>A0A3N5CSP4</accession>
<evidence type="ECO:0000256" key="1">
    <source>
        <dbReference type="PROSITE-ProRule" id="PRU00182"/>
    </source>
</evidence>
<reference evidence="3 4" key="1">
    <citation type="submission" date="2018-11" db="EMBL/GenBank/DDBJ databases">
        <title>Erythrobacter spongiae sp. nov., isolated from a marine sponge.</title>
        <authorList>
            <person name="Zhuang L."/>
            <person name="Luo L."/>
        </authorList>
    </citation>
    <scope>NUCLEOTIDE SEQUENCE [LARGE SCALE GENOMIC DNA]</scope>
    <source>
        <strain evidence="3 4">HN-E23</strain>
    </source>
</reference>
<dbReference type="CDD" id="cd00165">
    <property type="entry name" value="S4"/>
    <property type="match status" value="1"/>
</dbReference>
<organism evidence="3 4">
    <name type="scientific">Aurantiacibacter spongiae</name>
    <dbReference type="NCBI Taxonomy" id="2488860"/>
    <lineage>
        <taxon>Bacteria</taxon>
        <taxon>Pseudomonadati</taxon>
        <taxon>Pseudomonadota</taxon>
        <taxon>Alphaproteobacteria</taxon>
        <taxon>Sphingomonadales</taxon>
        <taxon>Erythrobacteraceae</taxon>
        <taxon>Aurantiacibacter</taxon>
    </lineage>
</organism>
<dbReference type="GO" id="GO:0003723">
    <property type="term" value="F:RNA binding"/>
    <property type="evidence" value="ECO:0007669"/>
    <property type="project" value="UniProtKB-KW"/>
</dbReference>
<proteinExistence type="predicted"/>
<dbReference type="InterPro" id="IPR036986">
    <property type="entry name" value="S4_RNA-bd_sf"/>
</dbReference>
<feature type="domain" description="RNA-binding S4" evidence="2">
    <location>
        <begin position="1"/>
        <end position="65"/>
    </location>
</feature>
<comment type="caution">
    <text evidence="3">The sequence shown here is derived from an EMBL/GenBank/DDBJ whole genome shotgun (WGS) entry which is preliminary data.</text>
</comment>
<gene>
    <name evidence="3" type="ORF">EG799_06940</name>
</gene>
<dbReference type="EMBL" id="RPFZ01000001">
    <property type="protein sequence ID" value="RPF71376.1"/>
    <property type="molecule type" value="Genomic_DNA"/>
</dbReference>
<evidence type="ECO:0000313" key="4">
    <source>
        <dbReference type="Proteomes" id="UP000275232"/>
    </source>
</evidence>
<dbReference type="Proteomes" id="UP000275232">
    <property type="component" value="Unassembled WGS sequence"/>
</dbReference>
<protein>
    <submittedName>
        <fullName evidence="3">RNA-binding S4 domain-containing protein</fullName>
    </submittedName>
</protein>
<evidence type="ECO:0000313" key="3">
    <source>
        <dbReference type="EMBL" id="RPF71376.1"/>
    </source>
</evidence>
<keyword evidence="4" id="KW-1185">Reference proteome</keyword>
<keyword evidence="1" id="KW-0694">RNA-binding</keyword>
<dbReference type="RefSeq" id="WP_123879765.1">
    <property type="nucleotide sequence ID" value="NZ_RPFZ01000001.1"/>
</dbReference>
<dbReference type="SUPFAM" id="SSF55174">
    <property type="entry name" value="Alpha-L RNA-binding motif"/>
    <property type="match status" value="1"/>
</dbReference>
<evidence type="ECO:0000259" key="2">
    <source>
        <dbReference type="SMART" id="SM00363"/>
    </source>
</evidence>
<sequence length="107" mass="11792">MRLDLLLCRLRFAKSRAVARRWIGEGHMRCNGNRVERPDRPVFPGDVLTLPVGRQVRVIAVEALPERRGPASEARTHYRDLDAPAPIAIAGAMPCDGATKNKGQSPP</sequence>